<evidence type="ECO:0000313" key="2">
    <source>
        <dbReference type="EMBL" id="OEY91808.1"/>
    </source>
</evidence>
<dbReference type="Proteomes" id="UP000185895">
    <property type="component" value="Unassembled WGS sequence"/>
</dbReference>
<name>A0A1E7QXJ6_9GAMM</name>
<dbReference type="STRING" id="1262585.BJI46_06645"/>
<dbReference type="EMBL" id="MKKK01000073">
    <property type="protein sequence ID" value="OEY91808.1"/>
    <property type="molecule type" value="Genomic_DNA"/>
</dbReference>
<dbReference type="RefSeq" id="WP_070071020.1">
    <property type="nucleotide sequence ID" value="NZ_MKKK01000073.1"/>
</dbReference>
<comment type="caution">
    <text evidence="2">The sequence shown here is derived from an EMBL/GenBank/DDBJ whole genome shotgun (WGS) entry which is preliminary data.</text>
</comment>
<gene>
    <name evidence="2" type="ORF">BJI46_06645</name>
</gene>
<organism evidence="2 3">
    <name type="scientific">Acinetobacter qingfengensis</name>
    <dbReference type="NCBI Taxonomy" id="1262585"/>
    <lineage>
        <taxon>Bacteria</taxon>
        <taxon>Pseudomonadati</taxon>
        <taxon>Pseudomonadota</taxon>
        <taxon>Gammaproteobacteria</taxon>
        <taxon>Moraxellales</taxon>
        <taxon>Moraxellaceae</taxon>
        <taxon>Acinetobacter</taxon>
    </lineage>
</organism>
<accession>A0A1E7QXJ6</accession>
<reference evidence="2 3" key="1">
    <citation type="submission" date="2016-09" db="EMBL/GenBank/DDBJ databases">
        <authorList>
            <person name="Capua I."/>
            <person name="De Benedictis P."/>
            <person name="Joannis T."/>
            <person name="Lombin L.H."/>
            <person name="Cattoli G."/>
        </authorList>
    </citation>
    <scope>NUCLEOTIDE SEQUENCE [LARGE SCALE GENOMIC DNA]</scope>
    <source>
        <strain evidence="2 3">ANC 4671</strain>
    </source>
</reference>
<keyword evidence="1" id="KW-0812">Transmembrane</keyword>
<feature type="transmembrane region" description="Helical" evidence="1">
    <location>
        <begin position="12"/>
        <end position="36"/>
    </location>
</feature>
<dbReference type="OrthoDB" id="6705108at2"/>
<keyword evidence="1" id="KW-0472">Membrane</keyword>
<sequence length="76" mass="8810">MAMRPDVKRHSLVIIVFALAQWALVMAALHFNWWHLERNGRILAFCASVFLGAWLLMSAILYMVIKGRKPDDQNQK</sequence>
<dbReference type="AlphaFoldDB" id="A0A1E7QXJ6"/>
<evidence type="ECO:0000256" key="1">
    <source>
        <dbReference type="SAM" id="Phobius"/>
    </source>
</evidence>
<evidence type="ECO:0000313" key="3">
    <source>
        <dbReference type="Proteomes" id="UP000185895"/>
    </source>
</evidence>
<protein>
    <submittedName>
        <fullName evidence="2">Uncharacterized protein</fullName>
    </submittedName>
</protein>
<keyword evidence="1" id="KW-1133">Transmembrane helix</keyword>
<keyword evidence="3" id="KW-1185">Reference proteome</keyword>
<feature type="transmembrane region" description="Helical" evidence="1">
    <location>
        <begin position="42"/>
        <end position="65"/>
    </location>
</feature>
<proteinExistence type="predicted"/>